<protein>
    <recommendedName>
        <fullName evidence="1">Carbohydrate kinase PfkB domain-containing protein</fullName>
    </recommendedName>
</protein>
<organism evidence="2 3">
    <name type="scientific">Candidatus Raymondbacteria bacterium RIFOXYD12_FULL_49_13</name>
    <dbReference type="NCBI Taxonomy" id="1817890"/>
    <lineage>
        <taxon>Bacteria</taxon>
        <taxon>Raymondiibacteriota</taxon>
    </lineage>
</organism>
<dbReference type="Gene3D" id="3.40.1190.20">
    <property type="match status" value="1"/>
</dbReference>
<sequence length="297" mass="32332">MINADITFIGQMAWDIVHLHNQQPRTAPGSAVLCGAMAAAKTGARIAVVTRMSPGDDQILGPMRSAGIECTLVPAEKTTRMVVIHRSENVDEREVIQEASAGFFTLDDIPELASAYVHLAGMSDQEFSFDFIKGLTERGYSLSADMQSFVRQVDPKNGQVAFNDVPRKQDIVACLARVKLDIVEAKALTGTDDLSTAARRIATWGCPEVIVTHAHGVLGYVEGKEYYEKFSNASTIGRTGRGDTTFGAYLARRLTHDPRESLKFAAALVSIKMETPGPFSGTLGDVLKRMKERHSAQ</sequence>
<dbReference type="EMBL" id="MFYX01000056">
    <property type="protein sequence ID" value="OGK05420.1"/>
    <property type="molecule type" value="Genomic_DNA"/>
</dbReference>
<accession>A0A1F7FFD5</accession>
<proteinExistence type="predicted"/>
<name>A0A1F7FFD5_UNCRA</name>
<feature type="domain" description="Carbohydrate kinase PfkB" evidence="1">
    <location>
        <begin position="17"/>
        <end position="278"/>
    </location>
</feature>
<dbReference type="InterPro" id="IPR029056">
    <property type="entry name" value="Ribokinase-like"/>
</dbReference>
<evidence type="ECO:0000313" key="3">
    <source>
        <dbReference type="Proteomes" id="UP000179243"/>
    </source>
</evidence>
<dbReference type="InterPro" id="IPR011611">
    <property type="entry name" value="PfkB_dom"/>
</dbReference>
<reference evidence="2 3" key="1">
    <citation type="journal article" date="2016" name="Nat. Commun.">
        <title>Thousands of microbial genomes shed light on interconnected biogeochemical processes in an aquifer system.</title>
        <authorList>
            <person name="Anantharaman K."/>
            <person name="Brown C.T."/>
            <person name="Hug L.A."/>
            <person name="Sharon I."/>
            <person name="Castelle C.J."/>
            <person name="Probst A.J."/>
            <person name="Thomas B.C."/>
            <person name="Singh A."/>
            <person name="Wilkins M.J."/>
            <person name="Karaoz U."/>
            <person name="Brodie E.L."/>
            <person name="Williams K.H."/>
            <person name="Hubbard S.S."/>
            <person name="Banfield J.F."/>
        </authorList>
    </citation>
    <scope>NUCLEOTIDE SEQUENCE [LARGE SCALE GENOMIC DNA]</scope>
</reference>
<dbReference type="Proteomes" id="UP000179243">
    <property type="component" value="Unassembled WGS sequence"/>
</dbReference>
<dbReference type="Pfam" id="PF00294">
    <property type="entry name" value="PfkB"/>
    <property type="match status" value="1"/>
</dbReference>
<dbReference type="AlphaFoldDB" id="A0A1F7FFD5"/>
<evidence type="ECO:0000259" key="1">
    <source>
        <dbReference type="Pfam" id="PF00294"/>
    </source>
</evidence>
<dbReference type="SUPFAM" id="SSF53613">
    <property type="entry name" value="Ribokinase-like"/>
    <property type="match status" value="1"/>
</dbReference>
<comment type="caution">
    <text evidence="2">The sequence shown here is derived from an EMBL/GenBank/DDBJ whole genome shotgun (WGS) entry which is preliminary data.</text>
</comment>
<gene>
    <name evidence="2" type="ORF">A2519_03215</name>
</gene>
<evidence type="ECO:0000313" key="2">
    <source>
        <dbReference type="EMBL" id="OGK05420.1"/>
    </source>
</evidence>